<dbReference type="PANTHER" id="PTHR15503">
    <property type="entry name" value="LDOC1 RELATED"/>
    <property type="match status" value="1"/>
</dbReference>
<feature type="compositionally biased region" description="Acidic residues" evidence="3">
    <location>
        <begin position="436"/>
        <end position="452"/>
    </location>
</feature>
<dbReference type="Pfam" id="PF00078">
    <property type="entry name" value="RVT_1"/>
    <property type="match status" value="1"/>
</dbReference>
<dbReference type="Gene3D" id="3.10.10.10">
    <property type="entry name" value="HIV Type 1 Reverse Transcriptase, subunit A, domain 1"/>
    <property type="match status" value="1"/>
</dbReference>
<feature type="compositionally biased region" description="Acidic residues" evidence="3">
    <location>
        <begin position="391"/>
        <end position="401"/>
    </location>
</feature>
<dbReference type="Gene3D" id="3.30.590.10">
    <property type="entry name" value="Glutamine synthetase/guanido kinase, catalytic domain"/>
    <property type="match status" value="1"/>
</dbReference>
<reference evidence="5 6" key="1">
    <citation type="journal article" date="2018" name="Cell">
        <title>The Chara Genome: Secondary Complexity and Implications for Plant Terrestrialization.</title>
        <authorList>
            <person name="Nishiyama T."/>
            <person name="Sakayama H."/>
            <person name="Vries J.D."/>
            <person name="Buschmann H."/>
            <person name="Saint-Marcoux D."/>
            <person name="Ullrich K.K."/>
            <person name="Haas F.B."/>
            <person name="Vanderstraeten L."/>
            <person name="Becker D."/>
            <person name="Lang D."/>
            <person name="Vosolsobe S."/>
            <person name="Rombauts S."/>
            <person name="Wilhelmsson P.K.I."/>
            <person name="Janitza P."/>
            <person name="Kern R."/>
            <person name="Heyl A."/>
            <person name="Rumpler F."/>
            <person name="Villalobos L.I.A.C."/>
            <person name="Clay J.M."/>
            <person name="Skokan R."/>
            <person name="Toyoda A."/>
            <person name="Suzuki Y."/>
            <person name="Kagoshima H."/>
            <person name="Schijlen E."/>
            <person name="Tajeshwar N."/>
            <person name="Catarino B."/>
            <person name="Hetherington A.J."/>
            <person name="Saltykova A."/>
            <person name="Bonnot C."/>
            <person name="Breuninger H."/>
            <person name="Symeonidi A."/>
            <person name="Radhakrishnan G.V."/>
            <person name="Van Nieuwerburgh F."/>
            <person name="Deforce D."/>
            <person name="Chang C."/>
            <person name="Karol K.G."/>
            <person name="Hedrich R."/>
            <person name="Ulvskov P."/>
            <person name="Glockner G."/>
            <person name="Delwiche C.F."/>
            <person name="Petrasek J."/>
            <person name="Van de Peer Y."/>
            <person name="Friml J."/>
            <person name="Beilby M."/>
            <person name="Dolan L."/>
            <person name="Kohara Y."/>
            <person name="Sugano S."/>
            <person name="Fujiyama A."/>
            <person name="Delaux P.-M."/>
            <person name="Quint M."/>
            <person name="TheiBen G."/>
            <person name="Hagemann M."/>
            <person name="Harholt J."/>
            <person name="Dunand C."/>
            <person name="Zachgo S."/>
            <person name="Langdale J."/>
            <person name="Maumus F."/>
            <person name="Straeten D.V.D."/>
            <person name="Gould S.B."/>
            <person name="Rensing S.A."/>
        </authorList>
    </citation>
    <scope>NUCLEOTIDE SEQUENCE [LARGE SCALE GENOMIC DNA]</scope>
    <source>
        <strain evidence="5 6">S276</strain>
    </source>
</reference>
<dbReference type="SUPFAM" id="SSF56672">
    <property type="entry name" value="DNA/RNA polymerases"/>
    <property type="match status" value="1"/>
</dbReference>
<dbReference type="Pfam" id="PF00120">
    <property type="entry name" value="Gln-synt_C"/>
    <property type="match status" value="1"/>
</dbReference>
<evidence type="ECO:0000256" key="1">
    <source>
        <dbReference type="PROSITE-ProRule" id="PRU01331"/>
    </source>
</evidence>
<dbReference type="STRING" id="69332.A0A388M8P2"/>
<name>A0A388M8P2_CHABU</name>
<feature type="region of interest" description="Disordered" evidence="3">
    <location>
        <begin position="327"/>
        <end position="500"/>
    </location>
</feature>
<dbReference type="InterPro" id="IPR014746">
    <property type="entry name" value="Gln_synth/guanido_kin_cat_dom"/>
</dbReference>
<dbReference type="Proteomes" id="UP000265515">
    <property type="component" value="Unassembled WGS sequence"/>
</dbReference>
<dbReference type="OrthoDB" id="77835at2759"/>
<dbReference type="InterPro" id="IPR000477">
    <property type="entry name" value="RT_dom"/>
</dbReference>
<feature type="domain" description="GS catalytic" evidence="4">
    <location>
        <begin position="535"/>
        <end position="719"/>
    </location>
</feature>
<dbReference type="CDD" id="cd01647">
    <property type="entry name" value="RT_LTR"/>
    <property type="match status" value="1"/>
</dbReference>
<dbReference type="InterPro" id="IPR008146">
    <property type="entry name" value="Gln_synth_cat_dom"/>
</dbReference>
<feature type="compositionally biased region" description="Basic and acidic residues" evidence="3">
    <location>
        <begin position="479"/>
        <end position="494"/>
    </location>
</feature>
<evidence type="ECO:0000259" key="4">
    <source>
        <dbReference type="PROSITE" id="PS51987"/>
    </source>
</evidence>
<dbReference type="SMART" id="SM01230">
    <property type="entry name" value="Gln-synt_C"/>
    <property type="match status" value="1"/>
</dbReference>
<dbReference type="EMBL" id="BFEA01000854">
    <property type="protein sequence ID" value="GBG90920.1"/>
    <property type="molecule type" value="Genomic_DNA"/>
</dbReference>
<gene>
    <name evidence="5" type="ORF">CBR_g51525</name>
</gene>
<comment type="caution">
    <text evidence="5">The sequence shown here is derived from an EMBL/GenBank/DDBJ whole genome shotgun (WGS) entry which is preliminary data.</text>
</comment>
<feature type="compositionally biased region" description="Acidic residues" evidence="3">
    <location>
        <begin position="336"/>
        <end position="356"/>
    </location>
</feature>
<organism evidence="5 6">
    <name type="scientific">Chara braunii</name>
    <name type="common">Braun's stonewort</name>
    <dbReference type="NCBI Taxonomy" id="69332"/>
    <lineage>
        <taxon>Eukaryota</taxon>
        <taxon>Viridiplantae</taxon>
        <taxon>Streptophyta</taxon>
        <taxon>Charophyceae</taxon>
        <taxon>Charales</taxon>
        <taxon>Characeae</taxon>
        <taxon>Chara</taxon>
    </lineage>
</organism>
<evidence type="ECO:0000313" key="5">
    <source>
        <dbReference type="EMBL" id="GBG90920.1"/>
    </source>
</evidence>
<evidence type="ECO:0000256" key="3">
    <source>
        <dbReference type="SAM" id="MobiDB-lite"/>
    </source>
</evidence>
<dbReference type="Gene3D" id="2.40.70.10">
    <property type="entry name" value="Acid Proteases"/>
    <property type="match status" value="1"/>
</dbReference>
<protein>
    <recommendedName>
        <fullName evidence="4">GS catalytic domain-containing protein</fullName>
    </recommendedName>
</protein>
<feature type="compositionally biased region" description="Basic and acidic residues" evidence="3">
    <location>
        <begin position="463"/>
        <end position="472"/>
    </location>
</feature>
<feature type="compositionally biased region" description="Polar residues" evidence="3">
    <location>
        <begin position="376"/>
        <end position="388"/>
    </location>
</feature>
<dbReference type="SUPFAM" id="SSF55931">
    <property type="entry name" value="Glutamine synthetase/guanido kinase"/>
    <property type="match status" value="1"/>
</dbReference>
<comment type="similarity">
    <text evidence="1 2">Belongs to the glutamine synthetase family.</text>
</comment>
<dbReference type="InterPro" id="IPR021109">
    <property type="entry name" value="Peptidase_aspartic_dom_sf"/>
</dbReference>
<dbReference type="InterPro" id="IPR032567">
    <property type="entry name" value="RTL1-rel"/>
</dbReference>
<proteinExistence type="inferred from homology"/>
<dbReference type="PANTHER" id="PTHR15503:SF45">
    <property type="entry name" value="RNA-DIRECTED DNA POLYMERASE HOMOLOG"/>
    <property type="match status" value="1"/>
</dbReference>
<feature type="compositionally biased region" description="Polar residues" evidence="3">
    <location>
        <begin position="423"/>
        <end position="433"/>
    </location>
</feature>
<dbReference type="PROSITE" id="PS51987">
    <property type="entry name" value="GS_CATALYTIC"/>
    <property type="match status" value="1"/>
</dbReference>
<keyword evidence="6" id="KW-1185">Reference proteome</keyword>
<accession>A0A388M8P2</accession>
<dbReference type="GO" id="GO:0004356">
    <property type="term" value="F:glutamine synthetase activity"/>
    <property type="evidence" value="ECO:0007669"/>
    <property type="project" value="InterPro"/>
</dbReference>
<dbReference type="InterPro" id="IPR043502">
    <property type="entry name" value="DNA/RNA_pol_sf"/>
</dbReference>
<dbReference type="CDD" id="cd00303">
    <property type="entry name" value="retropepsin_like"/>
    <property type="match status" value="1"/>
</dbReference>
<evidence type="ECO:0000313" key="6">
    <source>
        <dbReference type="Proteomes" id="UP000265515"/>
    </source>
</evidence>
<sequence>MISKGPRGDHFVVEVDIGGRKVGAFADIGSTRNFISLACVDRLRLGDQVQRLSRSVASTLANKHSMVVQDYVKDVFCTFSYGRGELRHKISFLVSYELPFNMLLDMYYLEVAQPQFDWDRKVMIHKLPNGRTIRLQKFKASSLVENYDSMCASSFCNYYKQNREEGMYLVFVSKKGEAVKSPPEIEAVVAQYSDLFEGPNGVVEREVVHAIEVVPGSKVPKGQIYRMSPAELDELRRQLKELTKKGWIRPSTSPYGAPVLFVPEKGGKRRMCIDYRGLNAITVKNAEPLPCIDDLLDRVQGCQCFTKIDLKSGYHQIAIRPEDQHKTAFQTSSGGDNDDDDVNDDFNDEDEDDDNGDMNRWNLKTGYGDNDGDNESLASLESPQNGNRNYDDDDEEEDDGDIGGMNSWTLKIGDHGDNEGDNESLTALESPQNGDRDDDDDDDDDDDEDGDNGDMSHWNQNTGDKEREDHNTDLGGTVHWDKKKESEDRERGFKDSGYMKCSEHEGKEKSVEKARSRRGRRWDWRIPWYFKDACGSGNHVHCSIWESGQNVFGGSLDDPSTKWGISKRGQQFVAGILHHLAGLMAVIAPSPNSFERLIPGNFSCAFHCWGIEHRDATLRVVSPFSSGPAIANNFELRAIDGCSNPYLALAVMVAAGMDGLRQGMTLPEPAGKFGMCKDLWMPFSVCLFCDGEKPIAATLPCNACSAYSVMHSECTLQIE</sequence>
<evidence type="ECO:0000256" key="2">
    <source>
        <dbReference type="RuleBase" id="RU000384"/>
    </source>
</evidence>
<dbReference type="AlphaFoldDB" id="A0A388M8P2"/>
<dbReference type="Gramene" id="GBG90920">
    <property type="protein sequence ID" value="GBG90920"/>
    <property type="gene ID" value="CBR_g51525"/>
</dbReference>